<dbReference type="EMBL" id="JASNQZ010000002">
    <property type="protein sequence ID" value="KAL0959739.1"/>
    <property type="molecule type" value="Genomic_DNA"/>
</dbReference>
<dbReference type="Pfam" id="PF00651">
    <property type="entry name" value="BTB"/>
    <property type="match status" value="1"/>
</dbReference>
<evidence type="ECO:0000259" key="1">
    <source>
        <dbReference type="PROSITE" id="PS50097"/>
    </source>
</evidence>
<dbReference type="Gene3D" id="3.30.710.10">
    <property type="entry name" value="Potassium Channel Kv1.1, Chain A"/>
    <property type="match status" value="1"/>
</dbReference>
<keyword evidence="3" id="KW-1185">Reference proteome</keyword>
<accession>A0ABR3JVW2</accession>
<evidence type="ECO:0000313" key="2">
    <source>
        <dbReference type="EMBL" id="KAL0959739.1"/>
    </source>
</evidence>
<dbReference type="CDD" id="cd18186">
    <property type="entry name" value="BTB_POZ_ZBTB_KLHL-like"/>
    <property type="match status" value="1"/>
</dbReference>
<gene>
    <name evidence="2" type="ORF">HGRIS_011430</name>
</gene>
<sequence length="345" mass="39622">MSQPTSNRATRIRNHSIASSQRLGRVAKRDTQLYYADGNVVLRAEGPVDESDHSEMEVTYFRVHRYVLASHSPVFAAMFSLPAGVKPELYDDAHLICVDDDANELRSLLRVFYDPYFVPSERYSQKYPSLMLGPLKLANRYEIDPLREQIIARVRAAWPTTLSAWDKRHDELYANVCNGPICPEDAIKLVIDGGIEDQVPHELAMMFYELNTILLREAHEVDPEYLRVLFFANRAFERGISQAGQPNNNWPELNIHCQKPPTQIYACRQVQTEFYPKLAASDCKLYFLRDVIESLAPMSGVQHHRVFERPMCLACASKLLVHCQALREMYIKSIPQMFQDVEPSN</sequence>
<reference evidence="3" key="1">
    <citation type="submission" date="2024-06" db="EMBL/GenBank/DDBJ databases">
        <title>Multi-omics analyses provide insights into the biosynthesis of the anticancer antibiotic pleurotin in Hohenbuehelia grisea.</title>
        <authorList>
            <person name="Weaver J.A."/>
            <person name="Alberti F."/>
        </authorList>
    </citation>
    <scope>NUCLEOTIDE SEQUENCE [LARGE SCALE GENOMIC DNA]</scope>
    <source>
        <strain evidence="3">T-177</strain>
    </source>
</reference>
<feature type="domain" description="BTB" evidence="1">
    <location>
        <begin position="38"/>
        <end position="121"/>
    </location>
</feature>
<proteinExistence type="predicted"/>
<dbReference type="PROSITE" id="PS50097">
    <property type="entry name" value="BTB"/>
    <property type="match status" value="1"/>
</dbReference>
<name>A0ABR3JVW2_9AGAR</name>
<dbReference type="InterPro" id="IPR011333">
    <property type="entry name" value="SKP1/BTB/POZ_sf"/>
</dbReference>
<dbReference type="InterPro" id="IPR000210">
    <property type="entry name" value="BTB/POZ_dom"/>
</dbReference>
<protein>
    <recommendedName>
        <fullName evidence="1">BTB domain-containing protein</fullName>
    </recommendedName>
</protein>
<dbReference type="SUPFAM" id="SSF54695">
    <property type="entry name" value="POZ domain"/>
    <property type="match status" value="1"/>
</dbReference>
<dbReference type="Proteomes" id="UP001556367">
    <property type="component" value="Unassembled WGS sequence"/>
</dbReference>
<dbReference type="SMART" id="SM00225">
    <property type="entry name" value="BTB"/>
    <property type="match status" value="1"/>
</dbReference>
<evidence type="ECO:0000313" key="3">
    <source>
        <dbReference type="Proteomes" id="UP001556367"/>
    </source>
</evidence>
<organism evidence="2 3">
    <name type="scientific">Hohenbuehelia grisea</name>
    <dbReference type="NCBI Taxonomy" id="104357"/>
    <lineage>
        <taxon>Eukaryota</taxon>
        <taxon>Fungi</taxon>
        <taxon>Dikarya</taxon>
        <taxon>Basidiomycota</taxon>
        <taxon>Agaricomycotina</taxon>
        <taxon>Agaricomycetes</taxon>
        <taxon>Agaricomycetidae</taxon>
        <taxon>Agaricales</taxon>
        <taxon>Pleurotineae</taxon>
        <taxon>Pleurotaceae</taxon>
        <taxon>Hohenbuehelia</taxon>
    </lineage>
</organism>
<comment type="caution">
    <text evidence="2">The sequence shown here is derived from an EMBL/GenBank/DDBJ whole genome shotgun (WGS) entry which is preliminary data.</text>
</comment>